<dbReference type="Proteomes" id="UP000520156">
    <property type="component" value="Unassembled WGS sequence"/>
</dbReference>
<name>A0A7X1KDL6_9SPHN</name>
<dbReference type="RefSeq" id="WP_185684671.1">
    <property type="nucleotide sequence ID" value="NZ_JACLAU010000042.1"/>
</dbReference>
<accession>A0A7X1KDL6</accession>
<dbReference type="AlphaFoldDB" id="A0A7X1KDL6"/>
<keyword evidence="2" id="KW-1185">Reference proteome</keyword>
<organism evidence="1 2">
    <name type="scientific">Novosphingobium aerophilum</name>
    <dbReference type="NCBI Taxonomy" id="2839843"/>
    <lineage>
        <taxon>Bacteria</taxon>
        <taxon>Pseudomonadati</taxon>
        <taxon>Pseudomonadota</taxon>
        <taxon>Alphaproteobacteria</taxon>
        <taxon>Sphingomonadales</taxon>
        <taxon>Sphingomonadaceae</taxon>
        <taxon>Novosphingobium</taxon>
    </lineage>
</organism>
<reference evidence="1 2" key="1">
    <citation type="submission" date="2020-08" db="EMBL/GenBank/DDBJ databases">
        <title>The genome sequence of Novosphingobium flavum 4Y4.</title>
        <authorList>
            <person name="Liu Y."/>
        </authorList>
    </citation>
    <scope>NUCLEOTIDE SEQUENCE [LARGE SCALE GENOMIC DNA]</scope>
    <source>
        <strain evidence="1 2">4Y4</strain>
    </source>
</reference>
<evidence type="ECO:0000313" key="2">
    <source>
        <dbReference type="Proteomes" id="UP000520156"/>
    </source>
</evidence>
<dbReference type="EMBL" id="JACLAU010000042">
    <property type="protein sequence ID" value="MBC2653287.1"/>
    <property type="molecule type" value="Genomic_DNA"/>
</dbReference>
<sequence>MACQREQAPSPAEPIILDCELSGTNSSRDYLRPVASLPPKTVSERITLRITNAPLKIEQLRDDKNAFLPLCGDGRACKATQTPAEYRFTSSLNLDDKAAGYTSAEQSQLTLSRTTGTIATTWTMTHKSQASQLVMTQERAGTCKPGAKPIQKF</sequence>
<proteinExistence type="predicted"/>
<comment type="caution">
    <text evidence="1">The sequence shown here is derived from an EMBL/GenBank/DDBJ whole genome shotgun (WGS) entry which is preliminary data.</text>
</comment>
<evidence type="ECO:0000313" key="1">
    <source>
        <dbReference type="EMBL" id="MBC2653287.1"/>
    </source>
</evidence>
<gene>
    <name evidence="1" type="ORF">H7F49_16480</name>
</gene>
<protein>
    <submittedName>
        <fullName evidence="1">Uncharacterized protein</fullName>
    </submittedName>
</protein>